<accession>A0ABQ3UAJ4</accession>
<sequence>MTNRASAAIPPKRGPASWPNTSARTPKGGDQFLIGGGYEDRPTPPADGWRITRRRVNDPWAQGNPKVVGSTPARRENG</sequence>
<dbReference type="EMBL" id="BNEK01000005">
    <property type="protein sequence ID" value="GHJ32627.1"/>
    <property type="molecule type" value="Genomic_DNA"/>
</dbReference>
<evidence type="ECO:0000313" key="3">
    <source>
        <dbReference type="Proteomes" id="UP001054854"/>
    </source>
</evidence>
<feature type="region of interest" description="Disordered" evidence="1">
    <location>
        <begin position="1"/>
        <end position="78"/>
    </location>
</feature>
<dbReference type="Gene3D" id="3.10.450.50">
    <property type="match status" value="1"/>
</dbReference>
<dbReference type="InterPro" id="IPR032710">
    <property type="entry name" value="NTF2-like_dom_sf"/>
</dbReference>
<dbReference type="Proteomes" id="UP001054854">
    <property type="component" value="Unassembled WGS sequence"/>
</dbReference>
<name>A0ABQ3UAJ4_STRHY</name>
<reference evidence="2" key="1">
    <citation type="submission" date="2024-05" db="EMBL/GenBank/DDBJ databases">
        <title>Whole genome shotgun sequence of Streptomyces hygroscopicus NBRC 113678.</title>
        <authorList>
            <person name="Komaki H."/>
            <person name="Tamura T."/>
        </authorList>
    </citation>
    <scope>NUCLEOTIDE SEQUENCE</scope>
    <source>
        <strain evidence="2">N11-34</strain>
    </source>
</reference>
<gene>
    <name evidence="2" type="ORF">TPA0910_70600</name>
</gene>
<protein>
    <submittedName>
        <fullName evidence="2">Uncharacterized protein</fullName>
    </submittedName>
</protein>
<keyword evidence="3" id="KW-1185">Reference proteome</keyword>
<evidence type="ECO:0000313" key="2">
    <source>
        <dbReference type="EMBL" id="GHJ32627.1"/>
    </source>
</evidence>
<comment type="caution">
    <text evidence="2">The sequence shown here is derived from an EMBL/GenBank/DDBJ whole genome shotgun (WGS) entry which is preliminary data.</text>
</comment>
<organism evidence="2 3">
    <name type="scientific">Streptomyces hygroscopicus</name>
    <dbReference type="NCBI Taxonomy" id="1912"/>
    <lineage>
        <taxon>Bacteria</taxon>
        <taxon>Bacillati</taxon>
        <taxon>Actinomycetota</taxon>
        <taxon>Actinomycetes</taxon>
        <taxon>Kitasatosporales</taxon>
        <taxon>Streptomycetaceae</taxon>
        <taxon>Streptomyces</taxon>
        <taxon>Streptomyces violaceusniger group</taxon>
    </lineage>
</organism>
<dbReference type="SUPFAM" id="SSF54427">
    <property type="entry name" value="NTF2-like"/>
    <property type="match status" value="1"/>
</dbReference>
<evidence type="ECO:0000256" key="1">
    <source>
        <dbReference type="SAM" id="MobiDB-lite"/>
    </source>
</evidence>
<proteinExistence type="predicted"/>